<dbReference type="GeneID" id="111005681"/>
<evidence type="ECO:0000313" key="11">
    <source>
        <dbReference type="RefSeq" id="XP_022132967.1"/>
    </source>
</evidence>
<dbReference type="RefSeq" id="XP_022132966.1">
    <property type="nucleotide sequence ID" value="XM_022277274.1"/>
</dbReference>
<keyword evidence="3" id="KW-0812">Transmembrane</keyword>
<dbReference type="RefSeq" id="XP_022132969.1">
    <property type="nucleotide sequence ID" value="XM_022277277.1"/>
</dbReference>
<dbReference type="Proteomes" id="UP000504603">
    <property type="component" value="Unplaced"/>
</dbReference>
<dbReference type="KEGG" id="mcha:111005681"/>
<dbReference type="RefSeq" id="XP_022132970.1">
    <property type="nucleotide sequence ID" value="XM_022277278.1"/>
</dbReference>
<dbReference type="InterPro" id="IPR029962">
    <property type="entry name" value="TBL"/>
</dbReference>
<comment type="subcellular location">
    <subcellularLocation>
        <location evidence="1">Membrane</location>
        <topology evidence="1">Single-pass membrane protein</topology>
    </subcellularLocation>
</comment>
<dbReference type="RefSeq" id="XP_022132972.1">
    <property type="nucleotide sequence ID" value="XM_022277280.1"/>
</dbReference>
<evidence type="ECO:0000256" key="2">
    <source>
        <dbReference type="ARBA" id="ARBA00007727"/>
    </source>
</evidence>
<reference evidence="10 11" key="1">
    <citation type="submission" date="2025-04" db="UniProtKB">
        <authorList>
            <consortium name="RefSeq"/>
        </authorList>
    </citation>
    <scope>IDENTIFICATION</scope>
    <source>
        <strain evidence="10 11">OHB3-1</strain>
    </source>
</reference>
<dbReference type="AlphaFoldDB" id="A0A6J1BUK7"/>
<evidence type="ECO:0000259" key="8">
    <source>
        <dbReference type="Pfam" id="PF14416"/>
    </source>
</evidence>
<keyword evidence="6" id="KW-0472">Membrane</keyword>
<comment type="similarity">
    <text evidence="2">Belongs to the PC-esterase family. TBL subfamily.</text>
</comment>
<dbReference type="GO" id="GO:0016020">
    <property type="term" value="C:membrane"/>
    <property type="evidence" value="ECO:0007669"/>
    <property type="project" value="UniProtKB-SubCell"/>
</dbReference>
<dbReference type="Pfam" id="PF13839">
    <property type="entry name" value="PC-Esterase"/>
    <property type="match status" value="1"/>
</dbReference>
<evidence type="ECO:0000313" key="10">
    <source>
        <dbReference type="RefSeq" id="XP_022132966.1"/>
    </source>
</evidence>
<evidence type="ECO:0000313" key="12">
    <source>
        <dbReference type="RefSeq" id="XP_022132968.1"/>
    </source>
</evidence>
<dbReference type="InterPro" id="IPR025846">
    <property type="entry name" value="TBL_N"/>
</dbReference>
<keyword evidence="5" id="KW-1133">Transmembrane helix</keyword>
<feature type="domain" description="Trichome birefringence-like C-terminal" evidence="7">
    <location>
        <begin position="167"/>
        <end position="451"/>
    </location>
</feature>
<protein>
    <submittedName>
        <fullName evidence="10 11">Protein trichome birefringence-like 14</fullName>
    </submittedName>
</protein>
<feature type="domain" description="Trichome birefringence-like N-terminal" evidence="8">
    <location>
        <begin position="113"/>
        <end position="166"/>
    </location>
</feature>
<dbReference type="RefSeq" id="XP_022132971.1">
    <property type="nucleotide sequence ID" value="XM_022277279.1"/>
</dbReference>
<evidence type="ECO:0000256" key="5">
    <source>
        <dbReference type="ARBA" id="ARBA00022989"/>
    </source>
</evidence>
<dbReference type="PANTHER" id="PTHR32285">
    <property type="entry name" value="PROTEIN TRICHOME BIREFRINGENCE-LIKE 9-RELATED"/>
    <property type="match status" value="1"/>
</dbReference>
<evidence type="ECO:0000313" key="9">
    <source>
        <dbReference type="Proteomes" id="UP000504603"/>
    </source>
</evidence>
<evidence type="ECO:0000313" key="15">
    <source>
        <dbReference type="RefSeq" id="XP_022132971.1"/>
    </source>
</evidence>
<name>A0A6J1BUK7_MOMCH</name>
<keyword evidence="9" id="KW-1185">Reference proteome</keyword>
<evidence type="ECO:0000313" key="16">
    <source>
        <dbReference type="RefSeq" id="XP_022132972.1"/>
    </source>
</evidence>
<dbReference type="GO" id="GO:0016413">
    <property type="term" value="F:O-acetyltransferase activity"/>
    <property type="evidence" value="ECO:0007669"/>
    <property type="project" value="InterPro"/>
</dbReference>
<sequence length="453" mass="51373">MKVRSNFSLKQKHLSFVVVALVFTALVLWAWEENPFLTTSQSVQAWYRTSNAGFIVGSVNNSALPNTRKENTAETYSNLSTKEQIVKDDAHSEVTPTDFASKFPNRNKSNENACSYANGEWVPDNSQPLYSGFGCKRWLSAMWACRLTQRPDFSYERYRWVPKDCEMPPFERSKFLQRMQDKTIAFIGDSLGRQQFQSLMCMATGGEESPDVKDVGKEYGLVKAKGAIRPDGWAYRFPSSNTTILYYWSSSLSDLLPLNISDPATDVAMHLDRPPAFLRKFLHLFDVLVLNTGHHWNRGKIRDNRWVMYKDGIRSELGNLKEIGRAKNFTVHSIVKWLDSQLPSHRRLKAFFRTLSPRHFSNGEWNTGGNCDNTSPLSRGSKVVQSGSSDPVVESAVRGTQVKILDITALSQLRDEAHKSRYNIKGTPGSSDCLHWCLPGIPDTWNEILIAQI</sequence>
<evidence type="ECO:0000256" key="3">
    <source>
        <dbReference type="ARBA" id="ARBA00022692"/>
    </source>
</evidence>
<dbReference type="OrthoDB" id="630188at2759"/>
<dbReference type="RefSeq" id="XP_022132967.1">
    <property type="nucleotide sequence ID" value="XM_022277275.1"/>
</dbReference>
<keyword evidence="4" id="KW-0735">Signal-anchor</keyword>
<accession>A0A6J1BUK7</accession>
<evidence type="ECO:0000259" key="7">
    <source>
        <dbReference type="Pfam" id="PF13839"/>
    </source>
</evidence>
<dbReference type="PANTHER" id="PTHR32285:SF235">
    <property type="entry name" value="PROTEIN TRICHOME BIREFRINGENCE-LIKE 16"/>
    <property type="match status" value="1"/>
</dbReference>
<dbReference type="RefSeq" id="XP_022132968.1">
    <property type="nucleotide sequence ID" value="XM_022277276.1"/>
</dbReference>
<evidence type="ECO:0000313" key="14">
    <source>
        <dbReference type="RefSeq" id="XP_022132970.1"/>
    </source>
</evidence>
<evidence type="ECO:0000256" key="6">
    <source>
        <dbReference type="ARBA" id="ARBA00023136"/>
    </source>
</evidence>
<dbReference type="InterPro" id="IPR026057">
    <property type="entry name" value="TBL_C"/>
</dbReference>
<evidence type="ECO:0000256" key="4">
    <source>
        <dbReference type="ARBA" id="ARBA00022968"/>
    </source>
</evidence>
<dbReference type="Pfam" id="PF14416">
    <property type="entry name" value="PMR5N"/>
    <property type="match status" value="1"/>
</dbReference>
<dbReference type="GO" id="GO:0005794">
    <property type="term" value="C:Golgi apparatus"/>
    <property type="evidence" value="ECO:0007669"/>
    <property type="project" value="TreeGrafter"/>
</dbReference>
<evidence type="ECO:0000313" key="13">
    <source>
        <dbReference type="RefSeq" id="XP_022132969.1"/>
    </source>
</evidence>
<proteinExistence type="inferred from homology"/>
<gene>
    <name evidence="10 11 12 13 14 15 16" type="primary">LOC111005681</name>
</gene>
<organism evidence="9 13">
    <name type="scientific">Momordica charantia</name>
    <name type="common">Bitter gourd</name>
    <name type="synonym">Balsam pear</name>
    <dbReference type="NCBI Taxonomy" id="3673"/>
    <lineage>
        <taxon>Eukaryota</taxon>
        <taxon>Viridiplantae</taxon>
        <taxon>Streptophyta</taxon>
        <taxon>Embryophyta</taxon>
        <taxon>Tracheophyta</taxon>
        <taxon>Spermatophyta</taxon>
        <taxon>Magnoliopsida</taxon>
        <taxon>eudicotyledons</taxon>
        <taxon>Gunneridae</taxon>
        <taxon>Pentapetalae</taxon>
        <taxon>rosids</taxon>
        <taxon>fabids</taxon>
        <taxon>Cucurbitales</taxon>
        <taxon>Cucurbitaceae</taxon>
        <taxon>Momordiceae</taxon>
        <taxon>Momordica</taxon>
    </lineage>
</organism>
<evidence type="ECO:0000256" key="1">
    <source>
        <dbReference type="ARBA" id="ARBA00004167"/>
    </source>
</evidence>